<organism evidence="1 2">
    <name type="scientific">Peronospora belbahrii</name>
    <dbReference type="NCBI Taxonomy" id="622444"/>
    <lineage>
        <taxon>Eukaryota</taxon>
        <taxon>Sar</taxon>
        <taxon>Stramenopiles</taxon>
        <taxon>Oomycota</taxon>
        <taxon>Peronosporomycetes</taxon>
        <taxon>Peronosporales</taxon>
        <taxon>Peronosporaceae</taxon>
        <taxon>Peronospora</taxon>
    </lineage>
</organism>
<protein>
    <submittedName>
        <fullName evidence="1">Uncharacterized protein</fullName>
    </submittedName>
</protein>
<name>A0AAU9L7D7_9STRA</name>
<dbReference type="Proteomes" id="UP001160483">
    <property type="component" value="Unassembled WGS sequence"/>
</dbReference>
<reference evidence="1" key="1">
    <citation type="submission" date="2021-11" db="EMBL/GenBank/DDBJ databases">
        <authorList>
            <person name="Islam A."/>
            <person name="Islam S."/>
            <person name="Flora M.S."/>
            <person name="Rahman M."/>
            <person name="Ziaur R.M."/>
            <person name="Epstein J.H."/>
            <person name="Hassan M."/>
            <person name="Klassen M."/>
            <person name="Woodard K."/>
            <person name="Webb A."/>
            <person name="Webby R.J."/>
            <person name="El Zowalaty M.E."/>
        </authorList>
    </citation>
    <scope>NUCLEOTIDE SEQUENCE</scope>
    <source>
        <strain evidence="1">Pbs3</strain>
    </source>
</reference>
<dbReference type="EMBL" id="CAKKTJ010000133">
    <property type="protein sequence ID" value="CAH0476036.1"/>
    <property type="molecule type" value="Genomic_DNA"/>
</dbReference>
<gene>
    <name evidence="1" type="ORF">PBS003_LOCUS2842</name>
</gene>
<accession>A0AAU9L7D7</accession>
<proteinExistence type="predicted"/>
<comment type="caution">
    <text evidence="1">The sequence shown here is derived from an EMBL/GenBank/DDBJ whole genome shotgun (WGS) entry which is preliminary data.</text>
</comment>
<dbReference type="AlphaFoldDB" id="A0AAU9L7D7"/>
<evidence type="ECO:0000313" key="1">
    <source>
        <dbReference type="EMBL" id="CAH0476036.1"/>
    </source>
</evidence>
<sequence length="114" mass="12544">MRSKFTRPGGIRADLGANAVQIALSLDDAKQNTNMKSLRTLKPMIVSVLDIGTTHYGRYLCGFVAIDDAFFGVSSMSLLLEDVTGTLVEIAVYGLVDTNVWLYEKQHIVTCKFP</sequence>
<evidence type="ECO:0000313" key="2">
    <source>
        <dbReference type="Proteomes" id="UP001160483"/>
    </source>
</evidence>